<name>A4S875_OSTLU</name>
<dbReference type="HOGENOM" id="CLU_050931_1_0_1"/>
<evidence type="ECO:0000313" key="3">
    <source>
        <dbReference type="EMBL" id="ABO99870.1"/>
    </source>
</evidence>
<feature type="domain" description="Methyltransferase" evidence="2">
    <location>
        <begin position="35"/>
        <end position="125"/>
    </location>
</feature>
<feature type="region of interest" description="Disordered" evidence="1">
    <location>
        <begin position="1"/>
        <end position="26"/>
    </location>
</feature>
<evidence type="ECO:0000313" key="4">
    <source>
        <dbReference type="Proteomes" id="UP000001568"/>
    </source>
</evidence>
<dbReference type="GeneID" id="5005851"/>
<dbReference type="GO" id="GO:0008168">
    <property type="term" value="F:methyltransferase activity"/>
    <property type="evidence" value="ECO:0007669"/>
    <property type="project" value="InterPro"/>
</dbReference>
<accession>A4S875</accession>
<dbReference type="CDD" id="cd02440">
    <property type="entry name" value="AdoMet_MTases"/>
    <property type="match status" value="1"/>
</dbReference>
<dbReference type="AlphaFoldDB" id="A4S875"/>
<dbReference type="Gramene" id="ABO99870">
    <property type="protein sequence ID" value="ABO99870"/>
    <property type="gene ID" value="OSTLU_27750"/>
</dbReference>
<dbReference type="Pfam" id="PF13649">
    <property type="entry name" value="Methyltransf_25"/>
    <property type="match status" value="1"/>
</dbReference>
<protein>
    <recommendedName>
        <fullName evidence="2">Methyltransferase domain-containing protein</fullName>
    </recommendedName>
</protein>
<dbReference type="Proteomes" id="UP000001568">
    <property type="component" value="Chromosome 15"/>
</dbReference>
<proteinExistence type="predicted"/>
<dbReference type="Gene3D" id="3.40.50.150">
    <property type="entry name" value="Vaccinia Virus protein VP39"/>
    <property type="match status" value="1"/>
</dbReference>
<dbReference type="RefSeq" id="XP_001421577.1">
    <property type="nucleotide sequence ID" value="XM_001421540.1"/>
</dbReference>
<sequence>MARKREARSEARAANPNAANPNAASAKVKAKPLRVVDFGCGEGYYSSVVLERARARDDVELELAALDASKDAADLCAAAIGRFARVAVADATRDLPLDDDSVDVAMSVFAPRSPTELARVLRKGGRAVVASPDDDHMVELRDAFRDDDKITVLGVEPNKSTRVDEAFLAAGFDVVFRRAIRDVVPLPADAVADLVFMGPSGFHNPESAIRDAVGDAPRVVTISFNVVVYALLR</sequence>
<dbReference type="InterPro" id="IPR029063">
    <property type="entry name" value="SAM-dependent_MTases_sf"/>
</dbReference>
<dbReference type="InterPro" id="IPR041698">
    <property type="entry name" value="Methyltransf_25"/>
</dbReference>
<dbReference type="EMBL" id="CP000595">
    <property type="protein sequence ID" value="ABO99870.1"/>
    <property type="molecule type" value="Genomic_DNA"/>
</dbReference>
<dbReference type="KEGG" id="olu:OSTLU_27750"/>
<dbReference type="STRING" id="436017.A4S875"/>
<dbReference type="SUPFAM" id="SSF53335">
    <property type="entry name" value="S-adenosyl-L-methionine-dependent methyltransferases"/>
    <property type="match status" value="1"/>
</dbReference>
<dbReference type="eggNOG" id="ENOG502SFR3">
    <property type="taxonomic scope" value="Eukaryota"/>
</dbReference>
<dbReference type="PIRSF" id="PIRSF018249">
    <property type="entry name" value="MyrA_prd"/>
    <property type="match status" value="1"/>
</dbReference>
<dbReference type="OrthoDB" id="66144at2759"/>
<evidence type="ECO:0000259" key="2">
    <source>
        <dbReference type="Pfam" id="PF13649"/>
    </source>
</evidence>
<feature type="compositionally biased region" description="Low complexity" evidence="1">
    <location>
        <begin position="12"/>
        <end position="26"/>
    </location>
</feature>
<gene>
    <name evidence="3" type="ORF">OSTLU_27750</name>
</gene>
<keyword evidence="4" id="KW-1185">Reference proteome</keyword>
<reference evidence="3 4" key="1">
    <citation type="journal article" date="2007" name="Proc. Natl. Acad. Sci. U.S.A.">
        <title>The tiny eukaryote Ostreococcus provides genomic insights into the paradox of plankton speciation.</title>
        <authorList>
            <person name="Palenik B."/>
            <person name="Grimwood J."/>
            <person name="Aerts A."/>
            <person name="Rouze P."/>
            <person name="Salamov A."/>
            <person name="Putnam N."/>
            <person name="Dupont C."/>
            <person name="Jorgensen R."/>
            <person name="Derelle E."/>
            <person name="Rombauts S."/>
            <person name="Zhou K."/>
            <person name="Otillar R."/>
            <person name="Merchant S.S."/>
            <person name="Podell S."/>
            <person name="Gaasterland T."/>
            <person name="Napoli C."/>
            <person name="Gendler K."/>
            <person name="Manuell A."/>
            <person name="Tai V."/>
            <person name="Vallon O."/>
            <person name="Piganeau G."/>
            <person name="Jancek S."/>
            <person name="Heijde M."/>
            <person name="Jabbari K."/>
            <person name="Bowler C."/>
            <person name="Lohr M."/>
            <person name="Robbens S."/>
            <person name="Werner G."/>
            <person name="Dubchak I."/>
            <person name="Pazour G.J."/>
            <person name="Ren Q."/>
            <person name="Paulsen I."/>
            <person name="Delwiche C."/>
            <person name="Schmutz J."/>
            <person name="Rokhsar D."/>
            <person name="Van de Peer Y."/>
            <person name="Moreau H."/>
            <person name="Grigoriev I.V."/>
        </authorList>
    </citation>
    <scope>NUCLEOTIDE SEQUENCE [LARGE SCALE GENOMIC DNA]</scope>
    <source>
        <strain evidence="3 4">CCE9901</strain>
    </source>
</reference>
<dbReference type="InterPro" id="IPR016718">
    <property type="entry name" value="rRNA_m1G-MeTrfase_A_prd"/>
</dbReference>
<evidence type="ECO:0000256" key="1">
    <source>
        <dbReference type="SAM" id="MobiDB-lite"/>
    </source>
</evidence>
<organism evidence="3 4">
    <name type="scientific">Ostreococcus lucimarinus (strain CCE9901)</name>
    <dbReference type="NCBI Taxonomy" id="436017"/>
    <lineage>
        <taxon>Eukaryota</taxon>
        <taxon>Viridiplantae</taxon>
        <taxon>Chlorophyta</taxon>
        <taxon>Mamiellophyceae</taxon>
        <taxon>Mamiellales</taxon>
        <taxon>Bathycoccaceae</taxon>
        <taxon>Ostreococcus</taxon>
    </lineage>
</organism>